<dbReference type="Pfam" id="PF01423">
    <property type="entry name" value="LSM"/>
    <property type="match status" value="1"/>
</dbReference>
<dbReference type="OrthoDB" id="368909at2759"/>
<name>A0A9P1I372_9PELO</name>
<reference evidence="2" key="1">
    <citation type="submission" date="2022-11" db="EMBL/GenBank/DDBJ databases">
        <authorList>
            <person name="Kikuchi T."/>
        </authorList>
    </citation>
    <scope>NUCLEOTIDE SEQUENCE</scope>
    <source>
        <strain evidence="2">PS1010</strain>
    </source>
</reference>
<dbReference type="Gene3D" id="2.30.30.100">
    <property type="match status" value="1"/>
</dbReference>
<dbReference type="InterPro" id="IPR001163">
    <property type="entry name" value="Sm_dom_euk/arc"/>
</dbReference>
<evidence type="ECO:0000313" key="2">
    <source>
        <dbReference type="EMBL" id="CAI5437642.1"/>
    </source>
</evidence>
<proteinExistence type="predicted"/>
<evidence type="ECO:0000259" key="1">
    <source>
        <dbReference type="SMART" id="SM00651"/>
    </source>
</evidence>
<comment type="caution">
    <text evidence="2">The sequence shown here is derived from an EMBL/GenBank/DDBJ whole genome shotgun (WGS) entry which is preliminary data.</text>
</comment>
<dbReference type="Proteomes" id="UP001152747">
    <property type="component" value="Unassembled WGS sequence"/>
</dbReference>
<dbReference type="EMBL" id="CANHGI010000001">
    <property type="protein sequence ID" value="CAI5437642.1"/>
    <property type="molecule type" value="Genomic_DNA"/>
</dbReference>
<organism evidence="2 3">
    <name type="scientific">Caenorhabditis angaria</name>
    <dbReference type="NCBI Taxonomy" id="860376"/>
    <lineage>
        <taxon>Eukaryota</taxon>
        <taxon>Metazoa</taxon>
        <taxon>Ecdysozoa</taxon>
        <taxon>Nematoda</taxon>
        <taxon>Chromadorea</taxon>
        <taxon>Rhabditida</taxon>
        <taxon>Rhabditina</taxon>
        <taxon>Rhabditomorpha</taxon>
        <taxon>Rhabditoidea</taxon>
        <taxon>Rhabditidae</taxon>
        <taxon>Peloderinae</taxon>
        <taxon>Caenorhabditis</taxon>
    </lineage>
</organism>
<dbReference type="AlphaFoldDB" id="A0A9P1I372"/>
<keyword evidence="3" id="KW-1185">Reference proteome</keyword>
<accession>A0A9P1I372</accession>
<sequence length="102" mass="11930">MLADEDDGFQIAETLVVEEKEEESEACKKVREYLSKRYEIHLTDTRIIRGTLNCTDKDANMLFYESDERWPEGETRWLGQAMIAKKHVIAMYEIKPAQETSI</sequence>
<feature type="domain" description="Sm" evidence="1">
    <location>
        <begin position="28"/>
        <end position="93"/>
    </location>
</feature>
<evidence type="ECO:0000313" key="3">
    <source>
        <dbReference type="Proteomes" id="UP001152747"/>
    </source>
</evidence>
<dbReference type="SMART" id="SM00651">
    <property type="entry name" value="Sm"/>
    <property type="match status" value="1"/>
</dbReference>
<gene>
    <name evidence="2" type="ORF">CAMP_LOCUS279</name>
</gene>
<protein>
    <recommendedName>
        <fullName evidence="1">Sm domain-containing protein</fullName>
    </recommendedName>
</protein>
<dbReference type="SUPFAM" id="SSF50182">
    <property type="entry name" value="Sm-like ribonucleoproteins"/>
    <property type="match status" value="1"/>
</dbReference>
<dbReference type="InterPro" id="IPR010920">
    <property type="entry name" value="LSM_dom_sf"/>
</dbReference>